<keyword evidence="1" id="KW-0732">Signal</keyword>
<dbReference type="PANTHER" id="PTHR42852:SF17">
    <property type="entry name" value="THIOREDOXIN-LIKE PROTEIN HI_1115"/>
    <property type="match status" value="1"/>
</dbReference>
<name>A0A553JMT4_SHEHA</name>
<dbReference type="CDD" id="cd02966">
    <property type="entry name" value="TlpA_like_family"/>
    <property type="match status" value="1"/>
</dbReference>
<dbReference type="Pfam" id="PF00578">
    <property type="entry name" value="AhpC-TSA"/>
    <property type="match status" value="1"/>
</dbReference>
<evidence type="ECO:0000259" key="2">
    <source>
        <dbReference type="PROSITE" id="PS51352"/>
    </source>
</evidence>
<dbReference type="InterPro" id="IPR000866">
    <property type="entry name" value="AhpC/TSA"/>
</dbReference>
<evidence type="ECO:0000256" key="1">
    <source>
        <dbReference type="SAM" id="SignalP"/>
    </source>
</evidence>
<dbReference type="PROSITE" id="PS51352">
    <property type="entry name" value="THIOREDOXIN_2"/>
    <property type="match status" value="1"/>
</dbReference>
<comment type="caution">
    <text evidence="3">The sequence shown here is derived from an EMBL/GenBank/DDBJ whole genome shotgun (WGS) entry which is preliminary data.</text>
</comment>
<dbReference type="Gene3D" id="3.40.30.10">
    <property type="entry name" value="Glutaredoxin"/>
    <property type="match status" value="1"/>
</dbReference>
<sequence length="240" mass="26437">MKLKLTLWLGVVLGSLLHQPLMAEVAQVSEEEFKGQMMLEGKNVSYQDENGNVIDFKVFIGLLAEGDPVMKEVLDDGAIIIRTAPASFKIPEPTNLSIEHTGKETPPAEGVDIEGKRLVESFANGKYTLVSFFFAGCVPCIYEVPILNRFVKDNPTVDVLAVTFDELKDTKKFVKQTGLTLPVLSEAGSFIDEVGVMGYPTLMLLDPQGRFVSKKIGGIIDGEKDGYDELNQWYLESIKG</sequence>
<evidence type="ECO:0000313" key="4">
    <source>
        <dbReference type="Proteomes" id="UP000318126"/>
    </source>
</evidence>
<organism evidence="3 4">
    <name type="scientific">Shewanella hanedai</name>
    <name type="common">Alteromonas hanedai</name>
    <dbReference type="NCBI Taxonomy" id="25"/>
    <lineage>
        <taxon>Bacteria</taxon>
        <taxon>Pseudomonadati</taxon>
        <taxon>Pseudomonadota</taxon>
        <taxon>Gammaproteobacteria</taxon>
        <taxon>Alteromonadales</taxon>
        <taxon>Shewanellaceae</taxon>
        <taxon>Shewanella</taxon>
    </lineage>
</organism>
<dbReference type="GO" id="GO:0016491">
    <property type="term" value="F:oxidoreductase activity"/>
    <property type="evidence" value="ECO:0007669"/>
    <property type="project" value="InterPro"/>
</dbReference>
<reference evidence="4" key="1">
    <citation type="submission" date="2019-07" db="EMBL/GenBank/DDBJ databases">
        <title>Shewanella sp. YLB-08 draft genomic sequence.</title>
        <authorList>
            <person name="Yu L."/>
        </authorList>
    </citation>
    <scope>NUCLEOTIDE SEQUENCE [LARGE SCALE GENOMIC DNA]</scope>
    <source>
        <strain evidence="4">JCM 20706</strain>
    </source>
</reference>
<feature type="domain" description="Thioredoxin" evidence="2">
    <location>
        <begin position="99"/>
        <end position="240"/>
    </location>
</feature>
<feature type="signal peptide" evidence="1">
    <location>
        <begin position="1"/>
        <end position="23"/>
    </location>
</feature>
<dbReference type="Proteomes" id="UP000318126">
    <property type="component" value="Unassembled WGS sequence"/>
</dbReference>
<dbReference type="SUPFAM" id="SSF52833">
    <property type="entry name" value="Thioredoxin-like"/>
    <property type="match status" value="1"/>
</dbReference>
<dbReference type="EMBL" id="VKGK01000016">
    <property type="protein sequence ID" value="TRY13772.1"/>
    <property type="molecule type" value="Genomic_DNA"/>
</dbReference>
<keyword evidence="4" id="KW-1185">Reference proteome</keyword>
<dbReference type="GO" id="GO:0016209">
    <property type="term" value="F:antioxidant activity"/>
    <property type="evidence" value="ECO:0007669"/>
    <property type="project" value="InterPro"/>
</dbReference>
<dbReference type="OrthoDB" id="9815205at2"/>
<protein>
    <submittedName>
        <fullName evidence="3">TlpA family protein disulfide reductase</fullName>
    </submittedName>
</protein>
<accession>A0A553JMT4</accession>
<dbReference type="RefSeq" id="WP_144040784.1">
    <property type="nucleotide sequence ID" value="NZ_BMPL01000016.1"/>
</dbReference>
<dbReference type="AlphaFoldDB" id="A0A553JMT4"/>
<dbReference type="InterPro" id="IPR036249">
    <property type="entry name" value="Thioredoxin-like_sf"/>
</dbReference>
<gene>
    <name evidence="3" type="ORF">FN961_13920</name>
</gene>
<dbReference type="PANTHER" id="PTHR42852">
    <property type="entry name" value="THIOL:DISULFIDE INTERCHANGE PROTEIN DSBE"/>
    <property type="match status" value="1"/>
</dbReference>
<dbReference type="InterPro" id="IPR050553">
    <property type="entry name" value="Thioredoxin_ResA/DsbE_sf"/>
</dbReference>
<dbReference type="InterPro" id="IPR013766">
    <property type="entry name" value="Thioredoxin_domain"/>
</dbReference>
<feature type="chain" id="PRO_5022091447" evidence="1">
    <location>
        <begin position="24"/>
        <end position="240"/>
    </location>
</feature>
<evidence type="ECO:0000313" key="3">
    <source>
        <dbReference type="EMBL" id="TRY13772.1"/>
    </source>
</evidence>
<proteinExistence type="predicted"/>